<keyword evidence="1" id="KW-0472">Membrane</keyword>
<gene>
    <name evidence="3" type="ORF">C0W93_08480</name>
</gene>
<accession>A0A2T3KW01</accession>
<dbReference type="PANTHER" id="PTHR42709:SF2">
    <property type="entry name" value="INNER MEMBRANE PROTEIN YOHD"/>
    <property type="match status" value="1"/>
</dbReference>
<evidence type="ECO:0000259" key="2">
    <source>
        <dbReference type="Pfam" id="PF09335"/>
    </source>
</evidence>
<dbReference type="EMBL" id="PYNS01000006">
    <property type="protein sequence ID" value="PSV11436.1"/>
    <property type="molecule type" value="Genomic_DNA"/>
</dbReference>
<feature type="transmembrane region" description="Helical" evidence="1">
    <location>
        <begin position="174"/>
        <end position="194"/>
    </location>
</feature>
<feature type="transmembrane region" description="Helical" evidence="1">
    <location>
        <begin position="56"/>
        <end position="78"/>
    </location>
</feature>
<keyword evidence="1" id="KW-0812">Transmembrane</keyword>
<organism evidence="3 4">
    <name type="scientific">Photobacterium leiognathi subsp. mandapamensis</name>
    <name type="common">Photobacterium mandapamensis</name>
    <dbReference type="NCBI Taxonomy" id="48408"/>
    <lineage>
        <taxon>Bacteria</taxon>
        <taxon>Pseudomonadati</taxon>
        <taxon>Pseudomonadota</taxon>
        <taxon>Gammaproteobacteria</taxon>
        <taxon>Vibrionales</taxon>
        <taxon>Vibrionaceae</taxon>
        <taxon>Photobacterium</taxon>
    </lineage>
</organism>
<dbReference type="PANTHER" id="PTHR42709">
    <property type="entry name" value="ALKALINE PHOSPHATASE LIKE PROTEIN"/>
    <property type="match status" value="1"/>
</dbReference>
<dbReference type="Pfam" id="PF09335">
    <property type="entry name" value="VTT_dom"/>
    <property type="match status" value="1"/>
</dbReference>
<dbReference type="InterPro" id="IPR032816">
    <property type="entry name" value="VTT_dom"/>
</dbReference>
<proteinExistence type="predicted"/>
<sequence>MESIQHIITELTPLLHEYGYYILALAIAVEGMGIPAPGQSLLIVASLLASTGKMSLPMVLTVAWASSFIGNSIGYFIGRQFGHVLTKKEWIKPRTLSKLHQFIDRYGMLGLVISRFVEGIKQFMCIGCGIAQMPVQLFLLGNFLAVTVWLLVFGVAPAYLHDELGPILAFYHKYQMQCWAVVVVLVCALAWWVIRHFKRRRATSIEE</sequence>
<dbReference type="GO" id="GO:0005886">
    <property type="term" value="C:plasma membrane"/>
    <property type="evidence" value="ECO:0007669"/>
    <property type="project" value="UniProtKB-ARBA"/>
</dbReference>
<feature type="domain" description="VTT" evidence="2">
    <location>
        <begin position="37"/>
        <end position="154"/>
    </location>
</feature>
<reference evidence="3 4" key="1">
    <citation type="submission" date="2018-03" db="EMBL/GenBank/DDBJ databases">
        <title>Whole genome sequencing of Histamine producing bacteria.</title>
        <authorList>
            <person name="Butler K."/>
        </authorList>
    </citation>
    <scope>NUCLEOTIDE SEQUENCE [LARGE SCALE GENOMIC DNA]</scope>
    <source>
        <strain evidence="3 4">Res.4.1</strain>
    </source>
</reference>
<dbReference type="InterPro" id="IPR051311">
    <property type="entry name" value="DedA_domain"/>
</dbReference>
<evidence type="ECO:0000313" key="4">
    <source>
        <dbReference type="Proteomes" id="UP000240530"/>
    </source>
</evidence>
<dbReference type="RefSeq" id="WP_045065920.1">
    <property type="nucleotide sequence ID" value="NZ_CP131575.1"/>
</dbReference>
<dbReference type="Proteomes" id="UP000240530">
    <property type="component" value="Unassembled WGS sequence"/>
</dbReference>
<keyword evidence="1" id="KW-1133">Transmembrane helix</keyword>
<feature type="transmembrane region" description="Helical" evidence="1">
    <location>
        <begin position="20"/>
        <end position="44"/>
    </location>
</feature>
<comment type="caution">
    <text evidence="3">The sequence shown here is derived from an EMBL/GenBank/DDBJ whole genome shotgun (WGS) entry which is preliminary data.</text>
</comment>
<name>A0A2T3KW01_PHOLD</name>
<evidence type="ECO:0000256" key="1">
    <source>
        <dbReference type="SAM" id="Phobius"/>
    </source>
</evidence>
<protein>
    <submittedName>
        <fullName evidence="3">DedA family protein</fullName>
    </submittedName>
</protein>
<evidence type="ECO:0000313" key="3">
    <source>
        <dbReference type="EMBL" id="PSV11436.1"/>
    </source>
</evidence>
<dbReference type="AlphaFoldDB" id="A0A2T3KW01"/>
<feature type="transmembrane region" description="Helical" evidence="1">
    <location>
        <begin position="137"/>
        <end position="159"/>
    </location>
</feature>